<evidence type="ECO:0000313" key="1">
    <source>
        <dbReference type="EMBL" id="MDP0399188.1"/>
    </source>
</evidence>
<organism evidence="1 2">
    <name type="scientific">Tsukamurella strandjordii</name>
    <dbReference type="NCBI Taxonomy" id="147577"/>
    <lineage>
        <taxon>Bacteria</taxon>
        <taxon>Bacillati</taxon>
        <taxon>Actinomycetota</taxon>
        <taxon>Actinomycetes</taxon>
        <taxon>Mycobacteriales</taxon>
        <taxon>Tsukamurellaceae</taxon>
        <taxon>Tsukamurella</taxon>
    </lineage>
</organism>
<dbReference type="AlphaFoldDB" id="A0AA90SMG1"/>
<sequence>MATSAEHKTQAEHHLAIATEALEKNKFGCFTERVALAQVHATLAGLAD</sequence>
<evidence type="ECO:0000313" key="2">
    <source>
        <dbReference type="Proteomes" id="UP001178281"/>
    </source>
</evidence>
<reference evidence="1" key="1">
    <citation type="submission" date="2023-08" db="EMBL/GenBank/DDBJ databases">
        <title>The draft genome of Tsukamurella strandjordii strain 050030.</title>
        <authorList>
            <person name="Zhao F."/>
            <person name="Feng Y."/>
            <person name="Zong Z."/>
        </authorList>
    </citation>
    <scope>NUCLEOTIDE SEQUENCE</scope>
    <source>
        <strain evidence="1">050030</strain>
    </source>
</reference>
<accession>A0AA90SMG1</accession>
<protein>
    <submittedName>
        <fullName evidence="1">Uncharacterized protein</fullName>
    </submittedName>
</protein>
<dbReference type="Proteomes" id="UP001178281">
    <property type="component" value="Unassembled WGS sequence"/>
</dbReference>
<keyword evidence="2" id="KW-1185">Reference proteome</keyword>
<proteinExistence type="predicted"/>
<dbReference type="RefSeq" id="WP_305111894.1">
    <property type="nucleotide sequence ID" value="NZ_JAUTIX010000005.1"/>
</dbReference>
<name>A0AA90SMG1_9ACTN</name>
<gene>
    <name evidence="1" type="ORF">Q7X28_14755</name>
</gene>
<comment type="caution">
    <text evidence="1">The sequence shown here is derived from an EMBL/GenBank/DDBJ whole genome shotgun (WGS) entry which is preliminary data.</text>
</comment>
<dbReference type="EMBL" id="JAUTIX010000005">
    <property type="protein sequence ID" value="MDP0399188.1"/>
    <property type="molecule type" value="Genomic_DNA"/>
</dbReference>